<evidence type="ECO:0000313" key="2">
    <source>
        <dbReference type="EMBL" id="ARQ06489.1"/>
    </source>
</evidence>
<feature type="domain" description="CYTH" evidence="1">
    <location>
        <begin position="3"/>
        <end position="189"/>
    </location>
</feature>
<dbReference type="RefSeq" id="WP_086042153.1">
    <property type="nucleotide sequence ID" value="NZ_CBCRZA010000001.1"/>
</dbReference>
<evidence type="ECO:0000313" key="3">
    <source>
        <dbReference type="Proteomes" id="UP000194154"/>
    </source>
</evidence>
<dbReference type="OrthoDB" id="384378at2"/>
<dbReference type="InterPro" id="IPR033469">
    <property type="entry name" value="CYTH-like_dom_sf"/>
</dbReference>
<dbReference type="InterPro" id="IPR023577">
    <property type="entry name" value="CYTH_domain"/>
</dbReference>
<name>A0A1W7AA51_9STAP</name>
<reference evidence="2 3" key="1">
    <citation type="journal article" date="2017" name="Int. J. Syst. Evol. Microbiol.">
        <title>Macrococcus canis sp. nov., a skin bacterium associated with infections in dogs.</title>
        <authorList>
            <person name="Gobeli Brawand S."/>
            <person name="Cotting K."/>
            <person name="Gomez-Sanz E."/>
            <person name="Collaud A."/>
            <person name="Thomann A."/>
            <person name="Brodard I."/>
            <person name="Rodriguez-Campos S."/>
            <person name="Strauss C."/>
            <person name="Perreten V."/>
        </authorList>
    </citation>
    <scope>NUCLEOTIDE SEQUENCE [LARGE SCALE GENOMIC DNA]</scope>
    <source>
        <strain evidence="2 3">KM45013</strain>
    </source>
</reference>
<gene>
    <name evidence="2" type="ORF">MCCS_08420</name>
</gene>
<dbReference type="SUPFAM" id="SSF55154">
    <property type="entry name" value="CYTH-like phosphatases"/>
    <property type="match status" value="1"/>
</dbReference>
<accession>A0A1W7AA51</accession>
<dbReference type="PIRSF" id="PIRSF012526">
    <property type="entry name" value="CYTH_UCP012526"/>
    <property type="match status" value="1"/>
</dbReference>
<dbReference type="SMART" id="SM01118">
    <property type="entry name" value="CYTH"/>
    <property type="match status" value="1"/>
</dbReference>
<evidence type="ECO:0000259" key="1">
    <source>
        <dbReference type="PROSITE" id="PS51707"/>
    </source>
</evidence>
<proteinExistence type="predicted"/>
<dbReference type="Gene3D" id="2.40.320.10">
    <property type="entry name" value="Hypothetical Protein Pfu-838710-001"/>
    <property type="match status" value="1"/>
</dbReference>
<dbReference type="STRING" id="1855823.MCCS_08420"/>
<dbReference type="InterPro" id="IPR009195">
    <property type="entry name" value="Uncharacterised_YjbK"/>
</dbReference>
<protein>
    <submittedName>
        <fullName evidence="2">CYTH domain protein</fullName>
    </submittedName>
</protein>
<keyword evidence="3" id="KW-1185">Reference proteome</keyword>
<dbReference type="Pfam" id="PF01928">
    <property type="entry name" value="CYTH"/>
    <property type="match status" value="1"/>
</dbReference>
<dbReference type="PROSITE" id="PS51707">
    <property type="entry name" value="CYTH"/>
    <property type="match status" value="1"/>
</dbReference>
<dbReference type="CDD" id="cd07762">
    <property type="entry name" value="CYTH-like_Pase_1"/>
    <property type="match status" value="1"/>
</dbReference>
<dbReference type="KEGG" id="mcak:MCCS_08420"/>
<sequence length="194" mass="22925">MKHLEIEFKNMLNYESYVLLKSLYFKDASPFTQTNFYMDTKDFKLRDKRIALRIRDAGKLKEMTLKIPQEVGIMEYNIPLNDIDLTNEYYEVEDLPEPIRSELITRNIHAPLKVFGALSTERMETEYESGLLVLDASAYLDTEDFELEYEVSDYEGGKQIFDNLLKQHNIPVSESKNKVQRFYDHLKQLQAKNF</sequence>
<organism evidence="2 3">
    <name type="scientific">Macrococcoides canis</name>
    <dbReference type="NCBI Taxonomy" id="1855823"/>
    <lineage>
        <taxon>Bacteria</taxon>
        <taxon>Bacillati</taxon>
        <taxon>Bacillota</taxon>
        <taxon>Bacilli</taxon>
        <taxon>Bacillales</taxon>
        <taxon>Staphylococcaceae</taxon>
        <taxon>Macrococcoides</taxon>
    </lineage>
</organism>
<dbReference type="Proteomes" id="UP000194154">
    <property type="component" value="Chromosome"/>
</dbReference>
<dbReference type="AlphaFoldDB" id="A0A1W7AA51"/>
<dbReference type="GeneID" id="35294975"/>
<dbReference type="EMBL" id="CP021059">
    <property type="protein sequence ID" value="ARQ06489.1"/>
    <property type="molecule type" value="Genomic_DNA"/>
</dbReference>